<keyword evidence="11 18" id="KW-0413">Isomerase</keyword>
<dbReference type="GO" id="GO:0005524">
    <property type="term" value="F:ATP binding"/>
    <property type="evidence" value="ECO:0007669"/>
    <property type="project" value="UniProtKB-UniRule"/>
</dbReference>
<evidence type="ECO:0000256" key="6">
    <source>
        <dbReference type="ARBA" id="ARBA00022741"/>
    </source>
</evidence>
<dbReference type="Gene3D" id="3.40.1190.20">
    <property type="match status" value="1"/>
</dbReference>
<gene>
    <name evidence="18" type="primary">nnrE</name>
    <name evidence="17" type="synonym">nnrD</name>
    <name evidence="22" type="ORF">GCM10011531_13850</name>
</gene>
<keyword evidence="10 17" id="KW-0520">NAD</keyword>
<dbReference type="EMBL" id="BMIC01000002">
    <property type="protein sequence ID" value="GFZ84383.1"/>
    <property type="molecule type" value="Genomic_DNA"/>
</dbReference>
<comment type="catalytic activity">
    <reaction evidence="2 18 19">
        <text>(6R)-NADPHX = (6S)-NADPHX</text>
        <dbReference type="Rhea" id="RHEA:32227"/>
        <dbReference type="ChEBI" id="CHEBI:64076"/>
        <dbReference type="ChEBI" id="CHEBI:64077"/>
        <dbReference type="EC" id="5.1.99.6"/>
    </reaction>
</comment>
<comment type="function">
    <text evidence="14 19">Bifunctional enzyme that catalyzes the epimerization of the S- and R-forms of NAD(P)HX and the dehydration of the S-form of NAD(P)HX at the expense of ADP, which is converted to AMP. This allows the repair of both epimers of NAD(P)HX, a damaged form of NAD(P)H that is a result of enzymatic or heat-dependent hydration.</text>
</comment>
<feature type="binding site" evidence="17">
    <location>
        <position position="440"/>
    </location>
    <ligand>
        <name>AMP</name>
        <dbReference type="ChEBI" id="CHEBI:456215"/>
    </ligand>
</feature>
<dbReference type="Pfam" id="PF03853">
    <property type="entry name" value="YjeF_N"/>
    <property type="match status" value="1"/>
</dbReference>
<comment type="subunit">
    <text evidence="17">Homotetramer.</text>
</comment>
<dbReference type="PANTHER" id="PTHR12592:SF0">
    <property type="entry name" value="ATP-DEPENDENT (S)-NAD(P)H-HYDRATE DEHYDRATASE"/>
    <property type="match status" value="1"/>
</dbReference>
<evidence type="ECO:0000256" key="8">
    <source>
        <dbReference type="ARBA" id="ARBA00022857"/>
    </source>
</evidence>
<dbReference type="InterPro" id="IPR004443">
    <property type="entry name" value="YjeF_N_dom"/>
</dbReference>
<proteinExistence type="inferred from homology"/>
<comment type="cofactor">
    <cofactor evidence="18 19">
        <name>K(+)</name>
        <dbReference type="ChEBI" id="CHEBI:29103"/>
    </cofactor>
    <text evidence="18 19">Binds 1 potassium ion per subunit.</text>
</comment>
<feature type="domain" description="YjeF C-terminal" evidence="20">
    <location>
        <begin position="228"/>
        <end position="500"/>
    </location>
</feature>
<dbReference type="RefSeq" id="WP_188605631.1">
    <property type="nucleotide sequence ID" value="NZ_BMIC01000002.1"/>
</dbReference>
<dbReference type="PROSITE" id="PS51385">
    <property type="entry name" value="YJEF_N"/>
    <property type="match status" value="1"/>
</dbReference>
<feature type="binding site" evidence="18">
    <location>
        <begin position="58"/>
        <end position="62"/>
    </location>
    <ligand>
        <name>(6S)-NADPHX</name>
        <dbReference type="ChEBI" id="CHEBI:64076"/>
    </ligand>
</feature>
<comment type="function">
    <text evidence="18">Catalyzes the epimerization of the S- and R-forms of NAD(P)HX, a damaged form of NAD(P)H that is a result of enzymatic or heat-dependent hydration. This is a prerequisite for the S-specific NAD(P)H-hydrate dehydratase to allow the repair of both epimers of NAD(P)HX.</text>
</comment>
<dbReference type="NCBIfam" id="TIGR00197">
    <property type="entry name" value="yjeF_nterm"/>
    <property type="match status" value="1"/>
</dbReference>
<evidence type="ECO:0000259" key="21">
    <source>
        <dbReference type="PROSITE" id="PS51385"/>
    </source>
</evidence>
<comment type="catalytic activity">
    <reaction evidence="15 17 19">
        <text>(6S)-NADHX + ADP = AMP + phosphate + NADH + H(+)</text>
        <dbReference type="Rhea" id="RHEA:32223"/>
        <dbReference type="ChEBI" id="CHEBI:15378"/>
        <dbReference type="ChEBI" id="CHEBI:43474"/>
        <dbReference type="ChEBI" id="CHEBI:57945"/>
        <dbReference type="ChEBI" id="CHEBI:64074"/>
        <dbReference type="ChEBI" id="CHEBI:456215"/>
        <dbReference type="ChEBI" id="CHEBI:456216"/>
        <dbReference type="EC" id="4.2.1.136"/>
    </reaction>
</comment>
<evidence type="ECO:0000256" key="5">
    <source>
        <dbReference type="ARBA" id="ARBA00022723"/>
    </source>
</evidence>
<evidence type="ECO:0000256" key="14">
    <source>
        <dbReference type="ARBA" id="ARBA00025153"/>
    </source>
</evidence>
<dbReference type="SUPFAM" id="SSF64153">
    <property type="entry name" value="YjeF N-terminal domain-like"/>
    <property type="match status" value="1"/>
</dbReference>
<dbReference type="AlphaFoldDB" id="A0A8J2TRI9"/>
<dbReference type="GO" id="GO:0046496">
    <property type="term" value="P:nicotinamide nucleotide metabolic process"/>
    <property type="evidence" value="ECO:0007669"/>
    <property type="project" value="UniProtKB-UniRule"/>
</dbReference>
<dbReference type="GO" id="GO:0052856">
    <property type="term" value="F:NAD(P)HX epimerase activity"/>
    <property type="evidence" value="ECO:0007669"/>
    <property type="project" value="UniProtKB-UniRule"/>
</dbReference>
<evidence type="ECO:0000256" key="18">
    <source>
        <dbReference type="HAMAP-Rule" id="MF_01966"/>
    </source>
</evidence>
<evidence type="ECO:0000313" key="23">
    <source>
        <dbReference type="Proteomes" id="UP000598120"/>
    </source>
</evidence>
<reference evidence="22 23" key="1">
    <citation type="journal article" date="2014" name="Int. J. Syst. Evol. Microbiol.">
        <title>Complete genome sequence of Corynebacterium casei LMG S-19264T (=DSM 44701T), isolated from a smear-ripened cheese.</title>
        <authorList>
            <consortium name="US DOE Joint Genome Institute (JGI-PGF)"/>
            <person name="Walter F."/>
            <person name="Albersmeier A."/>
            <person name="Kalinowski J."/>
            <person name="Ruckert C."/>
        </authorList>
    </citation>
    <scope>NUCLEOTIDE SEQUENCE [LARGE SCALE GENOMIC DNA]</scope>
    <source>
        <strain evidence="22 23">CGMCC 1.15295</strain>
    </source>
</reference>
<dbReference type="InterPro" id="IPR036652">
    <property type="entry name" value="YjeF_N_dom_sf"/>
</dbReference>
<evidence type="ECO:0000256" key="2">
    <source>
        <dbReference type="ARBA" id="ARBA00000909"/>
    </source>
</evidence>
<evidence type="ECO:0000256" key="16">
    <source>
        <dbReference type="ARBA" id="ARBA00049209"/>
    </source>
</evidence>
<protein>
    <recommendedName>
        <fullName evidence="19">Bifunctional NAD(P)H-hydrate repair enzyme</fullName>
    </recommendedName>
    <alternativeName>
        <fullName evidence="19">Nicotinamide nucleotide repair protein</fullName>
    </alternativeName>
    <domain>
        <recommendedName>
            <fullName evidence="19">ADP-dependent (S)-NAD(P)H-hydrate dehydratase</fullName>
            <ecNumber evidence="19">4.2.1.136</ecNumber>
        </recommendedName>
        <alternativeName>
            <fullName evidence="19">ADP-dependent NAD(P)HX dehydratase</fullName>
        </alternativeName>
    </domain>
    <domain>
        <recommendedName>
            <fullName evidence="19">NAD(P)H-hydrate epimerase</fullName>
            <ecNumber evidence="19">5.1.99.6</ecNumber>
        </recommendedName>
    </domain>
</protein>
<keyword evidence="7 17" id="KW-0067">ATP-binding</keyword>
<evidence type="ECO:0000256" key="13">
    <source>
        <dbReference type="ARBA" id="ARBA00023268"/>
    </source>
</evidence>
<evidence type="ECO:0000256" key="7">
    <source>
        <dbReference type="ARBA" id="ARBA00022840"/>
    </source>
</evidence>
<comment type="caution">
    <text evidence="22">The sequence shown here is derived from an EMBL/GenBank/DDBJ whole genome shotgun (WGS) entry which is preliminary data.</text>
</comment>
<evidence type="ECO:0000256" key="9">
    <source>
        <dbReference type="ARBA" id="ARBA00022958"/>
    </source>
</evidence>
<name>A0A8J2TRI9_9FLAO</name>
<keyword evidence="13" id="KW-0511">Multifunctional enzyme</keyword>
<evidence type="ECO:0000256" key="11">
    <source>
        <dbReference type="ARBA" id="ARBA00023235"/>
    </source>
</evidence>
<evidence type="ECO:0000259" key="20">
    <source>
        <dbReference type="PROSITE" id="PS51383"/>
    </source>
</evidence>
<evidence type="ECO:0000256" key="15">
    <source>
        <dbReference type="ARBA" id="ARBA00048238"/>
    </source>
</evidence>
<dbReference type="InterPro" id="IPR029056">
    <property type="entry name" value="Ribokinase-like"/>
</dbReference>
<keyword evidence="6 17" id="KW-0547">Nucleotide-binding</keyword>
<keyword evidence="5 18" id="KW-0479">Metal-binding</keyword>
<evidence type="ECO:0000256" key="12">
    <source>
        <dbReference type="ARBA" id="ARBA00023239"/>
    </source>
</evidence>
<dbReference type="GO" id="GO:0052855">
    <property type="term" value="F:ADP-dependent NAD(P)H-hydrate dehydratase activity"/>
    <property type="evidence" value="ECO:0007669"/>
    <property type="project" value="UniProtKB-UniRule"/>
</dbReference>
<feature type="binding site" evidence="18">
    <location>
        <begin position="131"/>
        <end position="137"/>
    </location>
    <ligand>
        <name>(6S)-NADPHX</name>
        <dbReference type="ChEBI" id="CHEBI:64076"/>
    </ligand>
</feature>
<dbReference type="SUPFAM" id="SSF53613">
    <property type="entry name" value="Ribokinase-like"/>
    <property type="match status" value="1"/>
</dbReference>
<keyword evidence="8 17" id="KW-0521">NADP</keyword>
<dbReference type="GO" id="GO:0110051">
    <property type="term" value="P:metabolite repair"/>
    <property type="evidence" value="ECO:0007669"/>
    <property type="project" value="TreeGrafter"/>
</dbReference>
<organism evidence="22 23">
    <name type="scientific">Aquaticitalea lipolytica</name>
    <dbReference type="NCBI Taxonomy" id="1247562"/>
    <lineage>
        <taxon>Bacteria</taxon>
        <taxon>Pseudomonadati</taxon>
        <taxon>Bacteroidota</taxon>
        <taxon>Flavobacteriia</taxon>
        <taxon>Flavobacteriales</taxon>
        <taxon>Flavobacteriaceae</taxon>
        <taxon>Aquaticitalea</taxon>
    </lineage>
</organism>
<evidence type="ECO:0000256" key="3">
    <source>
        <dbReference type="ARBA" id="ARBA00006001"/>
    </source>
</evidence>
<evidence type="ECO:0000256" key="17">
    <source>
        <dbReference type="HAMAP-Rule" id="MF_01965"/>
    </source>
</evidence>
<sequence length="520" mass="57600">MKIFSNEQIYEGDRLTAQKQGISSAELMERAGIQIFNWLHLRMQGAQVPIHVFCGIGNNGGDGLVVARHLITHGYNVKTYIVNYSDKRSKDFLINYDRIKQTTKDWPTLLECKEDFPQIGVDDIIIDAVFGIGLNRPTDEWVKQLFQLFRASKAFTLSVDIPSGLHTDKVPENENDVVWAMHTLSFQTPKLIFFLPDTAKYTVQWEVLDIGIDPEYLYTTQTEVDLIGKFEVLPLYKPRDKFSHKGQFGHALIIGGSYGKIGAVTLASKAALSSGVGLVTAFVPKCGYIPLQTSFPEAMVISDAEDEFISNIKFDTEPTAIGIGVGLGTEAKTIKAFEDFLKANKKPLVIDADGINILSKKKTLLKLLPQNTVLTPHPKELERLIGSWKNDFDKLKKVKAFSKKYNVIVLIKGANTITVIGDKMYVNSTGNPGLSTAGTGDVLTGIITGLLTQGYDPLAATVFGVYLHGRAADITVEDYGYQSLIATHVIEALGKAYIDLFTQPEQPKIENEEEENQTEK</sequence>
<evidence type="ECO:0000256" key="19">
    <source>
        <dbReference type="PIRNR" id="PIRNR017184"/>
    </source>
</evidence>
<comment type="cofactor">
    <cofactor evidence="17">
        <name>Mg(2+)</name>
        <dbReference type="ChEBI" id="CHEBI:18420"/>
    </cofactor>
</comment>
<dbReference type="EC" id="5.1.99.6" evidence="19"/>
<dbReference type="PROSITE" id="PS01050">
    <property type="entry name" value="YJEF_C_2"/>
    <property type="match status" value="1"/>
</dbReference>
<dbReference type="InterPro" id="IPR017953">
    <property type="entry name" value="Carbohydrate_kinase_pred_CS"/>
</dbReference>
<comment type="catalytic activity">
    <reaction evidence="1 18 19">
        <text>(6R)-NADHX = (6S)-NADHX</text>
        <dbReference type="Rhea" id="RHEA:32215"/>
        <dbReference type="ChEBI" id="CHEBI:64074"/>
        <dbReference type="ChEBI" id="CHEBI:64075"/>
        <dbReference type="EC" id="5.1.99.6"/>
    </reaction>
</comment>
<dbReference type="Gene3D" id="3.40.50.10260">
    <property type="entry name" value="YjeF N-terminal domain"/>
    <property type="match status" value="1"/>
</dbReference>
<dbReference type="PANTHER" id="PTHR12592">
    <property type="entry name" value="ATP-DEPENDENT (S)-NAD(P)H-HYDRATE DEHYDRATASE FAMILY MEMBER"/>
    <property type="match status" value="1"/>
</dbReference>
<evidence type="ECO:0000313" key="22">
    <source>
        <dbReference type="EMBL" id="GFZ84383.1"/>
    </source>
</evidence>
<dbReference type="Pfam" id="PF01256">
    <property type="entry name" value="Carb_kinase"/>
    <property type="match status" value="1"/>
</dbReference>
<feature type="binding site" evidence="18">
    <location>
        <position position="127"/>
    </location>
    <ligand>
        <name>K(+)</name>
        <dbReference type="ChEBI" id="CHEBI:29103"/>
    </ligand>
</feature>
<dbReference type="InterPro" id="IPR030677">
    <property type="entry name" value="Nnr"/>
</dbReference>
<keyword evidence="12 17" id="KW-0456">Lyase</keyword>
<dbReference type="GO" id="GO:0046872">
    <property type="term" value="F:metal ion binding"/>
    <property type="evidence" value="ECO:0007669"/>
    <property type="project" value="UniProtKB-UniRule"/>
</dbReference>
<dbReference type="CDD" id="cd01171">
    <property type="entry name" value="YXKO-related"/>
    <property type="match status" value="1"/>
</dbReference>
<evidence type="ECO:0000256" key="10">
    <source>
        <dbReference type="ARBA" id="ARBA00023027"/>
    </source>
</evidence>
<feature type="binding site" evidence="17">
    <location>
        <position position="326"/>
    </location>
    <ligand>
        <name>(6S)-NADPHX</name>
        <dbReference type="ChEBI" id="CHEBI:64076"/>
    </ligand>
</feature>
<comment type="similarity">
    <text evidence="4 19">In the C-terminal section; belongs to the NnrD/CARKD family.</text>
</comment>
<comment type="caution">
    <text evidence="18">Lacks conserved residue(s) required for the propagation of feature annotation.</text>
</comment>
<feature type="binding site" evidence="18">
    <location>
        <position position="59"/>
    </location>
    <ligand>
        <name>K(+)</name>
        <dbReference type="ChEBI" id="CHEBI:29103"/>
    </ligand>
</feature>
<accession>A0A8J2TRI9</accession>
<feature type="binding site" evidence="17">
    <location>
        <begin position="412"/>
        <end position="416"/>
    </location>
    <ligand>
        <name>AMP</name>
        <dbReference type="ChEBI" id="CHEBI:456215"/>
    </ligand>
</feature>
<dbReference type="EC" id="4.2.1.136" evidence="19"/>
<comment type="catalytic activity">
    <reaction evidence="16 17 19">
        <text>(6S)-NADPHX + ADP = AMP + phosphate + NADPH + H(+)</text>
        <dbReference type="Rhea" id="RHEA:32235"/>
        <dbReference type="ChEBI" id="CHEBI:15378"/>
        <dbReference type="ChEBI" id="CHEBI:43474"/>
        <dbReference type="ChEBI" id="CHEBI:57783"/>
        <dbReference type="ChEBI" id="CHEBI:64076"/>
        <dbReference type="ChEBI" id="CHEBI:456215"/>
        <dbReference type="ChEBI" id="CHEBI:456216"/>
        <dbReference type="EC" id="4.2.1.136"/>
    </reaction>
</comment>
<comment type="function">
    <text evidence="17">Catalyzes the dehydration of the S-form of NAD(P)HX at the expense of ADP, which is converted to AMP. Together with NAD(P)HX epimerase, which catalyzes the epimerization of the S- and R-forms, the enzyme allows the repair of both epimers of NAD(P)HX, a damaged form of NAD(P)H that is a result of enzymatic or heat-dependent hydration.</text>
</comment>
<evidence type="ECO:0000256" key="4">
    <source>
        <dbReference type="ARBA" id="ARBA00009524"/>
    </source>
</evidence>
<dbReference type="PIRSF" id="PIRSF017184">
    <property type="entry name" value="Nnr"/>
    <property type="match status" value="1"/>
</dbReference>
<dbReference type="PROSITE" id="PS51383">
    <property type="entry name" value="YJEF_C_3"/>
    <property type="match status" value="1"/>
</dbReference>
<dbReference type="HAMAP" id="MF_01965">
    <property type="entry name" value="NADHX_dehydratase"/>
    <property type="match status" value="1"/>
</dbReference>
<feature type="binding site" evidence="18">
    <location>
        <position position="160"/>
    </location>
    <ligand>
        <name>(6S)-NADPHX</name>
        <dbReference type="ChEBI" id="CHEBI:64076"/>
    </ligand>
</feature>
<dbReference type="InterPro" id="IPR000631">
    <property type="entry name" value="CARKD"/>
</dbReference>
<comment type="similarity">
    <text evidence="18">Belongs to the NnrE/AIBP family.</text>
</comment>
<dbReference type="NCBIfam" id="TIGR00196">
    <property type="entry name" value="yjeF_cterm"/>
    <property type="match status" value="1"/>
</dbReference>
<feature type="binding site" evidence="18">
    <location>
        <position position="163"/>
    </location>
    <ligand>
        <name>K(+)</name>
        <dbReference type="ChEBI" id="CHEBI:29103"/>
    </ligand>
</feature>
<feature type="binding site" evidence="17">
    <location>
        <position position="263"/>
    </location>
    <ligand>
        <name>(6S)-NADPHX</name>
        <dbReference type="ChEBI" id="CHEBI:64076"/>
    </ligand>
</feature>
<keyword evidence="9 18" id="KW-0630">Potassium</keyword>
<comment type="similarity">
    <text evidence="3 19">In the N-terminal section; belongs to the NnrE/AIBP family.</text>
</comment>
<evidence type="ECO:0000256" key="1">
    <source>
        <dbReference type="ARBA" id="ARBA00000013"/>
    </source>
</evidence>
<feature type="domain" description="YjeF N-terminal" evidence="21">
    <location>
        <begin position="9"/>
        <end position="218"/>
    </location>
</feature>
<comment type="similarity">
    <text evidence="17">Belongs to the NnrD/CARKD family.</text>
</comment>
<keyword evidence="23" id="KW-1185">Reference proteome</keyword>
<feature type="binding site" evidence="17">
    <location>
        <position position="441"/>
    </location>
    <ligand>
        <name>(6S)-NADPHX</name>
        <dbReference type="ChEBI" id="CHEBI:64076"/>
    </ligand>
</feature>
<dbReference type="HAMAP" id="MF_01966">
    <property type="entry name" value="NADHX_epimerase"/>
    <property type="match status" value="1"/>
</dbReference>
<dbReference type="Proteomes" id="UP000598120">
    <property type="component" value="Unassembled WGS sequence"/>
</dbReference>
<feature type="binding site" evidence="17">
    <location>
        <position position="377"/>
    </location>
    <ligand>
        <name>(6S)-NADPHX</name>
        <dbReference type="ChEBI" id="CHEBI:64076"/>
    </ligand>
</feature>